<dbReference type="PROSITE" id="PS50920">
    <property type="entry name" value="SOLCAR"/>
    <property type="match status" value="3"/>
</dbReference>
<evidence type="ECO:0000256" key="9">
    <source>
        <dbReference type="RuleBase" id="RU000488"/>
    </source>
</evidence>
<reference evidence="11" key="1">
    <citation type="submission" date="2023-07" db="EMBL/GenBank/DDBJ databases">
        <authorList>
            <consortium name="CYATHOMIX"/>
        </authorList>
    </citation>
    <scope>NUCLEOTIDE SEQUENCE</scope>
    <source>
        <strain evidence="11">N/A</strain>
    </source>
</reference>
<evidence type="ECO:0000256" key="6">
    <source>
        <dbReference type="ARBA" id="ARBA00022989"/>
    </source>
</evidence>
<evidence type="ECO:0000256" key="5">
    <source>
        <dbReference type="ARBA" id="ARBA00022737"/>
    </source>
</evidence>
<evidence type="ECO:0000256" key="8">
    <source>
        <dbReference type="PROSITE-ProRule" id="PRU00282"/>
    </source>
</evidence>
<comment type="caution">
    <text evidence="11">The sequence shown here is derived from an EMBL/GenBank/DDBJ whole genome shotgun (WGS) entry which is preliminary data.</text>
</comment>
<keyword evidence="6 10" id="KW-1133">Transmembrane helix</keyword>
<feature type="repeat" description="Solcar" evidence="8">
    <location>
        <begin position="12"/>
        <end position="102"/>
    </location>
</feature>
<sequence length="299" mass="33395">MEVASTSTADAVDIMKKCLAGGTAAAISKTTMAPIDRVKLLLQLQNHGRAAAMQYNGMRDCLKKVCTEQGVLSLWRGNGVGVLRCFPNQALNFALRDVYRNLLLNGIDRKKNFCRFVMGSIAAGGLGGVTALFFLYPFDFARTRLAVDVNENGTRKFKGMLDCLDKVRKREGCLGWYRGFSPSVQFVFASRAVFFGIFDVLRTSVTDPKQLHFMTLWLIAQVCLITSGLLCYPLDTVRRQMMMQAGKVEKTMQSSWSCWCHIAKTSGRKGFYRGAMTNSLRSTGGAMVLTFYYEFTKFL</sequence>
<evidence type="ECO:0000256" key="3">
    <source>
        <dbReference type="ARBA" id="ARBA00022448"/>
    </source>
</evidence>
<keyword evidence="4 8" id="KW-0812">Transmembrane</keyword>
<evidence type="ECO:0000313" key="12">
    <source>
        <dbReference type="Proteomes" id="UP001176961"/>
    </source>
</evidence>
<name>A0AA36HGZ1_CYLNA</name>
<feature type="repeat" description="Solcar" evidence="8">
    <location>
        <begin position="115"/>
        <end position="204"/>
    </location>
</feature>
<dbReference type="GO" id="GO:0005471">
    <property type="term" value="F:ATP:ADP antiporter activity"/>
    <property type="evidence" value="ECO:0007669"/>
    <property type="project" value="UniProtKB-UniRule"/>
</dbReference>
<evidence type="ECO:0000256" key="4">
    <source>
        <dbReference type="ARBA" id="ARBA00022692"/>
    </source>
</evidence>
<evidence type="ECO:0000313" key="11">
    <source>
        <dbReference type="EMBL" id="CAJ0609899.1"/>
    </source>
</evidence>
<proteinExistence type="inferred from homology"/>
<dbReference type="PANTHER" id="PTHR45635">
    <property type="entry name" value="ADP,ATP CARRIER PROTEIN 1-RELATED-RELATED"/>
    <property type="match status" value="1"/>
</dbReference>
<dbReference type="PRINTS" id="PR00926">
    <property type="entry name" value="MITOCARRIER"/>
</dbReference>
<dbReference type="Proteomes" id="UP001176961">
    <property type="component" value="Unassembled WGS sequence"/>
</dbReference>
<evidence type="ECO:0000256" key="10">
    <source>
        <dbReference type="RuleBase" id="RU368008"/>
    </source>
</evidence>
<dbReference type="PRINTS" id="PR00927">
    <property type="entry name" value="ADPTRNSLCASE"/>
</dbReference>
<dbReference type="GO" id="GO:1990544">
    <property type="term" value="P:mitochondrial ATP transmembrane transport"/>
    <property type="evidence" value="ECO:0007669"/>
    <property type="project" value="InterPro"/>
</dbReference>
<comment type="caution">
    <text evidence="10">Lacks conserved residue(s) required for the propagation of feature annotation.</text>
</comment>
<dbReference type="GO" id="GO:0005743">
    <property type="term" value="C:mitochondrial inner membrane"/>
    <property type="evidence" value="ECO:0007669"/>
    <property type="project" value="InterPro"/>
</dbReference>
<feature type="transmembrane region" description="Helical" evidence="10">
    <location>
        <begin position="116"/>
        <end position="136"/>
    </location>
</feature>
<protein>
    <recommendedName>
        <fullName evidence="10">ADP/ATP translocase</fullName>
    </recommendedName>
    <alternativeName>
        <fullName evidence="10">ADP,ATP carrier protein</fullName>
    </alternativeName>
</protein>
<dbReference type="Pfam" id="PF00153">
    <property type="entry name" value="Mito_carr"/>
    <property type="match status" value="3"/>
</dbReference>
<dbReference type="GO" id="GO:0140021">
    <property type="term" value="P:mitochondrial ADP transmembrane transport"/>
    <property type="evidence" value="ECO:0007669"/>
    <property type="project" value="InterPro"/>
</dbReference>
<feature type="repeat" description="Solcar" evidence="8">
    <location>
        <begin position="211"/>
        <end position="298"/>
    </location>
</feature>
<organism evidence="11 12">
    <name type="scientific">Cylicocyclus nassatus</name>
    <name type="common">Nematode worm</name>
    <dbReference type="NCBI Taxonomy" id="53992"/>
    <lineage>
        <taxon>Eukaryota</taxon>
        <taxon>Metazoa</taxon>
        <taxon>Ecdysozoa</taxon>
        <taxon>Nematoda</taxon>
        <taxon>Chromadorea</taxon>
        <taxon>Rhabditida</taxon>
        <taxon>Rhabditina</taxon>
        <taxon>Rhabditomorpha</taxon>
        <taxon>Strongyloidea</taxon>
        <taxon>Strongylidae</taxon>
        <taxon>Cylicocyclus</taxon>
    </lineage>
</organism>
<keyword evidence="12" id="KW-1185">Reference proteome</keyword>
<evidence type="ECO:0000256" key="2">
    <source>
        <dbReference type="ARBA" id="ARBA00006375"/>
    </source>
</evidence>
<evidence type="ECO:0000256" key="1">
    <source>
        <dbReference type="ARBA" id="ARBA00004141"/>
    </source>
</evidence>
<dbReference type="Gene3D" id="1.50.40.10">
    <property type="entry name" value="Mitochondrial carrier domain"/>
    <property type="match status" value="1"/>
</dbReference>
<dbReference type="GO" id="GO:1901029">
    <property type="term" value="P:negative regulation of mitochondrial outer membrane permeabilization involved in apoptotic signaling pathway"/>
    <property type="evidence" value="ECO:0007669"/>
    <property type="project" value="TreeGrafter"/>
</dbReference>
<keyword evidence="5" id="KW-0677">Repeat</keyword>
<dbReference type="InterPro" id="IPR002067">
    <property type="entry name" value="MCP"/>
</dbReference>
<dbReference type="EMBL" id="CATQJL010000326">
    <property type="protein sequence ID" value="CAJ0609899.1"/>
    <property type="molecule type" value="Genomic_DNA"/>
</dbReference>
<comment type="subcellular location">
    <subcellularLocation>
        <location evidence="1 10">Membrane</location>
        <topology evidence="1 10">Multi-pass membrane protein</topology>
    </subcellularLocation>
</comment>
<keyword evidence="3 9" id="KW-0813">Transport</keyword>
<dbReference type="InterPro" id="IPR002113">
    <property type="entry name" value="ADT_euk_type"/>
</dbReference>
<evidence type="ECO:0000256" key="7">
    <source>
        <dbReference type="ARBA" id="ARBA00023136"/>
    </source>
</evidence>
<comment type="function">
    <text evidence="10">Catalyzes the exchange of ADP and ATP across the membrane.</text>
</comment>
<keyword evidence="7 8" id="KW-0472">Membrane</keyword>
<dbReference type="InterPro" id="IPR023395">
    <property type="entry name" value="MCP_dom_sf"/>
</dbReference>
<dbReference type="InterPro" id="IPR018108">
    <property type="entry name" value="MCP_transmembrane"/>
</dbReference>
<dbReference type="AlphaFoldDB" id="A0AA36HGZ1"/>
<feature type="transmembrane region" description="Helical" evidence="10">
    <location>
        <begin position="211"/>
        <end position="234"/>
    </location>
</feature>
<dbReference type="PANTHER" id="PTHR45635:SF16">
    <property type="entry name" value="ADP_ATP TRANSLOCASE"/>
    <property type="match status" value="1"/>
</dbReference>
<gene>
    <name evidence="11" type="ORF">CYNAS_LOCUS21882</name>
</gene>
<comment type="subunit">
    <text evidence="10">Monomer.</text>
</comment>
<accession>A0AA36HGZ1</accession>
<comment type="similarity">
    <text evidence="2 9">Belongs to the mitochondrial carrier (TC 2.A.29) family.</text>
</comment>
<dbReference type="SUPFAM" id="SSF103506">
    <property type="entry name" value="Mitochondrial carrier"/>
    <property type="match status" value="1"/>
</dbReference>